<keyword evidence="3" id="KW-0813">Transport</keyword>
<evidence type="ECO:0000256" key="4">
    <source>
        <dbReference type="ARBA" id="ARBA00022729"/>
    </source>
</evidence>
<name>A0A9X2YZ47_9MYCO</name>
<dbReference type="CDD" id="cd08513">
    <property type="entry name" value="PBP2_thermophilic_Hb8_like"/>
    <property type="match status" value="1"/>
</dbReference>
<dbReference type="PROSITE" id="PS51257">
    <property type="entry name" value="PROKAR_LIPOPROTEIN"/>
    <property type="match status" value="1"/>
</dbReference>
<evidence type="ECO:0000256" key="5">
    <source>
        <dbReference type="SAM" id="SignalP"/>
    </source>
</evidence>
<dbReference type="PIRSF" id="PIRSF002741">
    <property type="entry name" value="MppA"/>
    <property type="match status" value="1"/>
</dbReference>
<reference evidence="7" key="1">
    <citation type="submission" date="2020-07" db="EMBL/GenBank/DDBJ databases">
        <authorList>
            <person name="Pettersson B.M.F."/>
            <person name="Behra P.R.K."/>
            <person name="Ramesh M."/>
            <person name="Das S."/>
            <person name="Dasgupta S."/>
            <person name="Kirsebom L.A."/>
        </authorList>
    </citation>
    <scope>NUCLEOTIDE SEQUENCE</scope>
    <source>
        <strain evidence="7">DSM 44838</strain>
    </source>
</reference>
<dbReference type="Proteomes" id="UP001141629">
    <property type="component" value="Unassembled WGS sequence"/>
</dbReference>
<dbReference type="GO" id="GO:1904680">
    <property type="term" value="F:peptide transmembrane transporter activity"/>
    <property type="evidence" value="ECO:0007669"/>
    <property type="project" value="TreeGrafter"/>
</dbReference>
<dbReference type="PANTHER" id="PTHR30290">
    <property type="entry name" value="PERIPLASMIC BINDING COMPONENT OF ABC TRANSPORTER"/>
    <property type="match status" value="1"/>
</dbReference>
<dbReference type="GO" id="GO:0043190">
    <property type="term" value="C:ATP-binding cassette (ABC) transporter complex"/>
    <property type="evidence" value="ECO:0007669"/>
    <property type="project" value="InterPro"/>
</dbReference>
<keyword evidence="4 5" id="KW-0732">Signal</keyword>
<evidence type="ECO:0000256" key="2">
    <source>
        <dbReference type="ARBA" id="ARBA00005695"/>
    </source>
</evidence>
<dbReference type="InterPro" id="IPR039424">
    <property type="entry name" value="SBP_5"/>
</dbReference>
<dbReference type="AlphaFoldDB" id="A0A9X2YZ47"/>
<comment type="subcellular location">
    <subcellularLocation>
        <location evidence="1">Cell envelope</location>
    </subcellularLocation>
</comment>
<gene>
    <name evidence="7" type="ORF">H7K45_06390</name>
</gene>
<feature type="domain" description="Solute-binding protein family 5" evidence="6">
    <location>
        <begin position="79"/>
        <end position="457"/>
    </location>
</feature>
<dbReference type="GO" id="GO:0042597">
    <property type="term" value="C:periplasmic space"/>
    <property type="evidence" value="ECO:0007669"/>
    <property type="project" value="UniProtKB-ARBA"/>
</dbReference>
<dbReference type="PANTHER" id="PTHR30290:SF10">
    <property type="entry name" value="PERIPLASMIC OLIGOPEPTIDE-BINDING PROTEIN-RELATED"/>
    <property type="match status" value="1"/>
</dbReference>
<keyword evidence="8" id="KW-1185">Reference proteome</keyword>
<evidence type="ECO:0000256" key="3">
    <source>
        <dbReference type="ARBA" id="ARBA00022448"/>
    </source>
</evidence>
<sequence length="551" mass="59937">MRFRRLVAVLTSTATVITLAGCGGGGSGSTDSASSVLRIGVSATIDSLNPFVSSSDYSSVVFEYVYPHLTEYDTGDMSLKPSFAEKWDTSPDGLTWTFQTVSGAKWSDGEPLTAKDAAFTLTTIQRLKDGTAGKLAGFMQGVTSAVATDDDHLTVTYSAPVSNVLAQMTQLPILPEHIWSQYAEGDGKALTTFQNEAPMVSGGPFRLTEYKKDQLALFDRNPQWWGTTKPHIAGFGLQIFANSDAMVTALRTGQVDMIGESTPATTVPSLKEANLDVGTTASTGYYELIVNTNPKKKNHPELLDPQVRRAFEYAMNRDEMVKTAWLGMATPGSTIVAPATGWHDDSIKALPFDVSQTNAILDGLGFRKGADGIRVANGVPMSYDVIFPTEINGAGDRMFQTMQNNLREAGVNLVMRKMDTDAASAAIMGPDSTYDDFDLALWDWIPPVDPDFQLSVLTCAQWGNNNDSGYCNPKYDELYAAQGVARGRAERQKIVDQMQQIAFDDRPYIVLVYQNVIEARTPKWTGFLLSPLVGSVNNLSTQTLLQVRPAS</sequence>
<organism evidence="7 8">
    <name type="scientific">Mycobacterium yunnanensis</name>
    <dbReference type="NCBI Taxonomy" id="368477"/>
    <lineage>
        <taxon>Bacteria</taxon>
        <taxon>Bacillati</taxon>
        <taxon>Actinomycetota</taxon>
        <taxon>Actinomycetes</taxon>
        <taxon>Mycobacteriales</taxon>
        <taxon>Mycobacteriaceae</taxon>
        <taxon>Mycobacterium</taxon>
    </lineage>
</organism>
<proteinExistence type="inferred from homology"/>
<dbReference type="GO" id="GO:0015833">
    <property type="term" value="P:peptide transport"/>
    <property type="evidence" value="ECO:0007669"/>
    <property type="project" value="TreeGrafter"/>
</dbReference>
<dbReference type="Gene3D" id="3.90.76.10">
    <property type="entry name" value="Dipeptide-binding Protein, Domain 1"/>
    <property type="match status" value="1"/>
</dbReference>
<feature type="signal peptide" evidence="5">
    <location>
        <begin position="1"/>
        <end position="20"/>
    </location>
</feature>
<protein>
    <submittedName>
        <fullName evidence="7">Peptide ABC transporter substrate-binding protein</fullName>
    </submittedName>
</protein>
<reference evidence="7" key="2">
    <citation type="journal article" date="2022" name="BMC Genomics">
        <title>Comparative genome analysis of mycobacteria focusing on tRNA and non-coding RNA.</title>
        <authorList>
            <person name="Behra P.R.K."/>
            <person name="Pettersson B.M.F."/>
            <person name="Ramesh M."/>
            <person name="Das S."/>
            <person name="Dasgupta S."/>
            <person name="Kirsebom L.A."/>
        </authorList>
    </citation>
    <scope>NUCLEOTIDE SEQUENCE</scope>
    <source>
        <strain evidence="7">DSM 44838</strain>
    </source>
</reference>
<dbReference type="Gene3D" id="3.10.105.10">
    <property type="entry name" value="Dipeptide-binding Protein, Domain 3"/>
    <property type="match status" value="1"/>
</dbReference>
<dbReference type="SUPFAM" id="SSF53850">
    <property type="entry name" value="Periplasmic binding protein-like II"/>
    <property type="match status" value="1"/>
</dbReference>
<dbReference type="Pfam" id="PF00496">
    <property type="entry name" value="SBP_bac_5"/>
    <property type="match status" value="1"/>
</dbReference>
<feature type="chain" id="PRO_5040812693" evidence="5">
    <location>
        <begin position="21"/>
        <end position="551"/>
    </location>
</feature>
<comment type="caution">
    <text evidence="7">The sequence shown here is derived from an EMBL/GenBank/DDBJ whole genome shotgun (WGS) entry which is preliminary data.</text>
</comment>
<evidence type="ECO:0000256" key="1">
    <source>
        <dbReference type="ARBA" id="ARBA00004196"/>
    </source>
</evidence>
<dbReference type="RefSeq" id="WP_263994941.1">
    <property type="nucleotide sequence ID" value="NZ_JACKVK010000004.1"/>
</dbReference>
<dbReference type="InterPro" id="IPR000914">
    <property type="entry name" value="SBP_5_dom"/>
</dbReference>
<dbReference type="GO" id="GO:0030313">
    <property type="term" value="C:cell envelope"/>
    <property type="evidence" value="ECO:0007669"/>
    <property type="project" value="UniProtKB-SubCell"/>
</dbReference>
<dbReference type="Gene3D" id="3.40.190.10">
    <property type="entry name" value="Periplasmic binding protein-like II"/>
    <property type="match status" value="1"/>
</dbReference>
<comment type="similarity">
    <text evidence="2">Belongs to the bacterial solute-binding protein 5 family.</text>
</comment>
<accession>A0A9X2YZ47</accession>
<dbReference type="InterPro" id="IPR030678">
    <property type="entry name" value="Peptide/Ni-bd"/>
</dbReference>
<evidence type="ECO:0000313" key="8">
    <source>
        <dbReference type="Proteomes" id="UP001141629"/>
    </source>
</evidence>
<evidence type="ECO:0000313" key="7">
    <source>
        <dbReference type="EMBL" id="MCV7420161.1"/>
    </source>
</evidence>
<dbReference type="EMBL" id="JACKVK010000004">
    <property type="protein sequence ID" value="MCV7420161.1"/>
    <property type="molecule type" value="Genomic_DNA"/>
</dbReference>
<evidence type="ECO:0000259" key="6">
    <source>
        <dbReference type="Pfam" id="PF00496"/>
    </source>
</evidence>